<sequence length="49" mass="5289">MASGGKRFDSGSSHSYPDGIAVRYGGLDDRALHNTRNADRDSYSTRGRG</sequence>
<proteinExistence type="predicted"/>
<evidence type="ECO:0000313" key="2">
    <source>
        <dbReference type="EMBL" id="EJZ58486.1"/>
    </source>
</evidence>
<dbReference type="Proteomes" id="UP000006045">
    <property type="component" value="Chromosome"/>
</dbReference>
<gene>
    <name evidence="2" type="ORF">I1A_002814</name>
</gene>
<accession>A0A7U9CR07</accession>
<organism evidence="2 3">
    <name type="scientific">Pseudomonas fluorescens R124</name>
    <dbReference type="NCBI Taxonomy" id="743713"/>
    <lineage>
        <taxon>Bacteria</taxon>
        <taxon>Pseudomonadati</taxon>
        <taxon>Pseudomonadota</taxon>
        <taxon>Gammaproteobacteria</taxon>
        <taxon>Pseudomonadales</taxon>
        <taxon>Pseudomonadaceae</taxon>
        <taxon>Pseudomonas</taxon>
    </lineage>
</organism>
<dbReference type="AlphaFoldDB" id="A0A7U9CR07"/>
<reference evidence="2 3" key="1">
    <citation type="submission" date="2012-08" db="EMBL/GenBank/DDBJ databases">
        <title>The genome of cave-isolated P. fluorescens strain R124 demonstrates phenotypic adaptation to the mineral environment.</title>
        <authorList>
            <person name="Barton M.D."/>
            <person name="Petronio M."/>
            <person name="Giarrizzo J.G."/>
            <person name="Bowling B.V."/>
            <person name="Barton H.A."/>
        </authorList>
    </citation>
    <scope>NUCLEOTIDE SEQUENCE [LARGE SCALE GENOMIC DNA]</scope>
    <source>
        <strain evidence="2 3">R124</strain>
    </source>
</reference>
<evidence type="ECO:0000256" key="1">
    <source>
        <dbReference type="SAM" id="MobiDB-lite"/>
    </source>
</evidence>
<feature type="compositionally biased region" description="Basic and acidic residues" evidence="1">
    <location>
        <begin position="26"/>
        <end position="43"/>
    </location>
</feature>
<dbReference type="EMBL" id="CM001561">
    <property type="protein sequence ID" value="EJZ58486.1"/>
    <property type="molecule type" value="Genomic_DNA"/>
</dbReference>
<feature type="region of interest" description="Disordered" evidence="1">
    <location>
        <begin position="1"/>
        <end position="49"/>
    </location>
</feature>
<name>A0A7U9CR07_PSEFL</name>
<protein>
    <submittedName>
        <fullName evidence="2">Uncharacterized protein</fullName>
    </submittedName>
</protein>
<evidence type="ECO:0000313" key="3">
    <source>
        <dbReference type="Proteomes" id="UP000006045"/>
    </source>
</evidence>